<protein>
    <submittedName>
        <fullName evidence="5">Putative single-strand selective monofunctional uracil DNA glycosylase</fullName>
    </submittedName>
</protein>
<evidence type="ECO:0000313" key="5">
    <source>
        <dbReference type="EMBL" id="PIK39473.1"/>
    </source>
</evidence>
<keyword evidence="6" id="KW-1185">Reference proteome</keyword>
<evidence type="ECO:0000256" key="1">
    <source>
        <dbReference type="ARBA" id="ARBA00022763"/>
    </source>
</evidence>
<evidence type="ECO:0000256" key="4">
    <source>
        <dbReference type="ARBA" id="ARBA00023204"/>
    </source>
</evidence>
<accession>A0A2G8JUQ9</accession>
<keyword evidence="3" id="KW-0238">DNA-binding</keyword>
<dbReference type="GO" id="GO:0017065">
    <property type="term" value="F:single-strand selective uracil DNA N-glycosylase activity"/>
    <property type="evidence" value="ECO:0007669"/>
    <property type="project" value="InterPro"/>
</dbReference>
<keyword evidence="1" id="KW-0227">DNA damage</keyword>
<organism evidence="5 6">
    <name type="scientific">Stichopus japonicus</name>
    <name type="common">Sea cucumber</name>
    <dbReference type="NCBI Taxonomy" id="307972"/>
    <lineage>
        <taxon>Eukaryota</taxon>
        <taxon>Metazoa</taxon>
        <taxon>Echinodermata</taxon>
        <taxon>Eleutherozoa</taxon>
        <taxon>Echinozoa</taxon>
        <taxon>Holothuroidea</taxon>
        <taxon>Aspidochirotacea</taxon>
        <taxon>Aspidochirotida</taxon>
        <taxon>Stichopodidae</taxon>
        <taxon>Apostichopus</taxon>
    </lineage>
</organism>
<dbReference type="InterPro" id="IPR039134">
    <property type="entry name" value="SMUG1"/>
</dbReference>
<evidence type="ECO:0000313" key="6">
    <source>
        <dbReference type="Proteomes" id="UP000230750"/>
    </source>
</evidence>
<dbReference type="OrthoDB" id="408702at2759"/>
<dbReference type="STRING" id="307972.A0A2G8JUQ9"/>
<dbReference type="GO" id="GO:0003677">
    <property type="term" value="F:DNA binding"/>
    <property type="evidence" value="ECO:0007669"/>
    <property type="project" value="UniProtKB-KW"/>
</dbReference>
<dbReference type="SUPFAM" id="SSF52141">
    <property type="entry name" value="Uracil-DNA glycosylase-like"/>
    <property type="match status" value="1"/>
</dbReference>
<keyword evidence="4" id="KW-0234">DNA repair</keyword>
<sequence>MDDFSEELGNLSFGERVCYIYNPLQYAKETHEDFIRKYCQSTKKVLFLGMNPGPFGMAQNGVPFGERDHVVDWLKIEGDVGKPEREHPKRQIQGLECPRKEVSGRRFWDLWKQLCKTPRGSLRMASSTIIARWSLCLIRGRTSHHRLYPSKKGNR</sequence>
<dbReference type="GO" id="GO:0000703">
    <property type="term" value="F:oxidized pyrimidine nucleobase lesion DNA N-glycosylase activity"/>
    <property type="evidence" value="ECO:0007669"/>
    <property type="project" value="TreeGrafter"/>
</dbReference>
<name>A0A2G8JUQ9_STIJA</name>
<evidence type="ECO:0000256" key="2">
    <source>
        <dbReference type="ARBA" id="ARBA00022801"/>
    </source>
</evidence>
<dbReference type="Gene3D" id="3.40.470.10">
    <property type="entry name" value="Uracil-DNA glycosylase-like domain"/>
    <property type="match status" value="1"/>
</dbReference>
<dbReference type="PANTHER" id="PTHR13235">
    <property type="entry name" value="SINGLE-STRAND SELECTIVE MONOFUNCTIONAL URACIL DNA GLYCOSYLASE"/>
    <property type="match status" value="1"/>
</dbReference>
<evidence type="ECO:0000256" key="3">
    <source>
        <dbReference type="ARBA" id="ARBA00023125"/>
    </source>
</evidence>
<keyword evidence="2" id="KW-0378">Hydrolase</keyword>
<dbReference type="EMBL" id="MRZV01001236">
    <property type="protein sequence ID" value="PIK39473.1"/>
    <property type="molecule type" value="Genomic_DNA"/>
</dbReference>
<dbReference type="InterPro" id="IPR036895">
    <property type="entry name" value="Uracil-DNA_glycosylase-like_sf"/>
</dbReference>
<gene>
    <name evidence="5" type="ORF">BSL78_23691</name>
</gene>
<dbReference type="Proteomes" id="UP000230750">
    <property type="component" value="Unassembled WGS sequence"/>
</dbReference>
<comment type="caution">
    <text evidence="5">The sequence shown here is derived from an EMBL/GenBank/DDBJ whole genome shotgun (WGS) entry which is preliminary data.</text>
</comment>
<proteinExistence type="predicted"/>
<dbReference type="AlphaFoldDB" id="A0A2G8JUQ9"/>
<dbReference type="GO" id="GO:0006284">
    <property type="term" value="P:base-excision repair"/>
    <property type="evidence" value="ECO:0007669"/>
    <property type="project" value="InterPro"/>
</dbReference>
<dbReference type="PANTHER" id="PTHR13235:SF2">
    <property type="entry name" value="SINGLE-STRAND SELECTIVE MONOFUNCTIONAL URACIL DNA GLYCOSYLASE"/>
    <property type="match status" value="1"/>
</dbReference>
<reference evidence="5 6" key="1">
    <citation type="journal article" date="2017" name="PLoS Biol.">
        <title>The sea cucumber genome provides insights into morphological evolution and visceral regeneration.</title>
        <authorList>
            <person name="Zhang X."/>
            <person name="Sun L."/>
            <person name="Yuan J."/>
            <person name="Sun Y."/>
            <person name="Gao Y."/>
            <person name="Zhang L."/>
            <person name="Li S."/>
            <person name="Dai H."/>
            <person name="Hamel J.F."/>
            <person name="Liu C."/>
            <person name="Yu Y."/>
            <person name="Liu S."/>
            <person name="Lin W."/>
            <person name="Guo K."/>
            <person name="Jin S."/>
            <person name="Xu P."/>
            <person name="Storey K.B."/>
            <person name="Huan P."/>
            <person name="Zhang T."/>
            <person name="Zhou Y."/>
            <person name="Zhang J."/>
            <person name="Lin C."/>
            <person name="Li X."/>
            <person name="Xing L."/>
            <person name="Huo D."/>
            <person name="Sun M."/>
            <person name="Wang L."/>
            <person name="Mercier A."/>
            <person name="Li F."/>
            <person name="Yang H."/>
            <person name="Xiang J."/>
        </authorList>
    </citation>
    <scope>NUCLEOTIDE SEQUENCE [LARGE SCALE GENOMIC DNA]</scope>
    <source>
        <strain evidence="5">Shaxun</strain>
        <tissue evidence="5">Muscle</tissue>
    </source>
</reference>